<dbReference type="FunFam" id="2.30.39.10:FF:000001">
    <property type="entry name" value="Serpin family B member 2"/>
    <property type="match status" value="3"/>
</dbReference>
<comment type="similarity">
    <text evidence="3">Belongs to the serpin family. Ov-serpin subfamily.</text>
</comment>
<comment type="caution">
    <text evidence="11">The sequence shown here is derived from an EMBL/GenBank/DDBJ whole genome shotgun (WGS) entry which is preliminary data.</text>
</comment>
<reference evidence="11" key="1">
    <citation type="journal article" date="2021" name="Evol. Appl.">
        <title>The genome of the Pyrenean desman and the effects of bottlenecks and inbreeding on the genomic landscape of an endangered species.</title>
        <authorList>
            <person name="Escoda L."/>
            <person name="Castresana J."/>
        </authorList>
    </citation>
    <scope>NUCLEOTIDE SEQUENCE</scope>
    <source>
        <strain evidence="11">IBE-C5619</strain>
    </source>
</reference>
<dbReference type="SMART" id="SM00093">
    <property type="entry name" value="SERPIN"/>
    <property type="match status" value="3"/>
</dbReference>
<evidence type="ECO:0000259" key="10">
    <source>
        <dbReference type="SMART" id="SM00093"/>
    </source>
</evidence>
<feature type="non-terminal residue" evidence="11">
    <location>
        <position position="1178"/>
    </location>
</feature>
<keyword evidence="12" id="KW-1185">Reference proteome</keyword>
<dbReference type="GO" id="GO:0005615">
    <property type="term" value="C:extracellular space"/>
    <property type="evidence" value="ECO:0007669"/>
    <property type="project" value="InterPro"/>
</dbReference>
<dbReference type="InterPro" id="IPR023795">
    <property type="entry name" value="Serpin_CS"/>
</dbReference>
<dbReference type="PROSITE" id="PS00284">
    <property type="entry name" value="SERPIN"/>
    <property type="match status" value="1"/>
</dbReference>
<evidence type="ECO:0000256" key="7">
    <source>
        <dbReference type="ARBA" id="ARBA00023242"/>
    </source>
</evidence>
<evidence type="ECO:0000256" key="8">
    <source>
        <dbReference type="ARBA" id="ARBA00041146"/>
    </source>
</evidence>
<evidence type="ECO:0000256" key="3">
    <source>
        <dbReference type="ARBA" id="ARBA00006426"/>
    </source>
</evidence>
<dbReference type="PANTHER" id="PTHR11461:SF166">
    <property type="entry name" value="SERPIN B8"/>
    <property type="match status" value="1"/>
</dbReference>
<dbReference type="FunFam" id="3.30.497.10:FF:000004">
    <property type="entry name" value="Serpin family B member 1"/>
    <property type="match status" value="1"/>
</dbReference>
<dbReference type="GO" id="GO:0004867">
    <property type="term" value="F:serine-type endopeptidase inhibitor activity"/>
    <property type="evidence" value="ECO:0007669"/>
    <property type="project" value="UniProtKB-KW"/>
</dbReference>
<dbReference type="InterPro" id="IPR042178">
    <property type="entry name" value="Serpin_sf_1"/>
</dbReference>
<proteinExistence type="inferred from homology"/>
<dbReference type="Gene3D" id="2.30.39.10">
    <property type="entry name" value="Alpha-1-antitrypsin, domain 1"/>
    <property type="match status" value="3"/>
</dbReference>
<feature type="domain" description="Serpin" evidence="10">
    <location>
        <begin position="16"/>
        <end position="404"/>
    </location>
</feature>
<comment type="subcellular location">
    <subcellularLocation>
        <location evidence="2">Cytoplasm</location>
    </subcellularLocation>
    <subcellularLocation>
        <location evidence="1">Nucleus</location>
    </subcellularLocation>
</comment>
<dbReference type="InterPro" id="IPR036186">
    <property type="entry name" value="Serpin_sf"/>
</dbReference>
<organism evidence="11 12">
    <name type="scientific">Galemys pyrenaicus</name>
    <name type="common">Iberian desman</name>
    <name type="synonym">Pyrenean desman</name>
    <dbReference type="NCBI Taxonomy" id="202257"/>
    <lineage>
        <taxon>Eukaryota</taxon>
        <taxon>Metazoa</taxon>
        <taxon>Chordata</taxon>
        <taxon>Craniata</taxon>
        <taxon>Vertebrata</taxon>
        <taxon>Euteleostomi</taxon>
        <taxon>Mammalia</taxon>
        <taxon>Eutheria</taxon>
        <taxon>Laurasiatheria</taxon>
        <taxon>Eulipotyphla</taxon>
        <taxon>Talpidae</taxon>
        <taxon>Galemys</taxon>
    </lineage>
</organism>
<dbReference type="Gene3D" id="3.30.497.10">
    <property type="entry name" value="Antithrombin, subunit I, domain 2"/>
    <property type="match status" value="3"/>
</dbReference>
<keyword evidence="5" id="KW-0646">Protease inhibitor</keyword>
<keyword evidence="4" id="KW-0963">Cytoplasm</keyword>
<dbReference type="EMBL" id="JAGFMF010012257">
    <property type="protein sequence ID" value="KAG8505437.1"/>
    <property type="molecule type" value="Genomic_DNA"/>
</dbReference>
<evidence type="ECO:0000313" key="12">
    <source>
        <dbReference type="Proteomes" id="UP000700334"/>
    </source>
</evidence>
<evidence type="ECO:0000256" key="5">
    <source>
        <dbReference type="ARBA" id="ARBA00022690"/>
    </source>
</evidence>
<dbReference type="SUPFAM" id="SSF56574">
    <property type="entry name" value="Serpins"/>
    <property type="match status" value="3"/>
</dbReference>
<gene>
    <name evidence="11" type="ORF">J0S82_004678</name>
</gene>
<name>A0A8J5ZST1_GALPY</name>
<evidence type="ECO:0000256" key="9">
    <source>
        <dbReference type="SAM" id="MobiDB-lite"/>
    </source>
</evidence>
<feature type="domain" description="Serpin" evidence="10">
    <location>
        <begin position="798"/>
        <end position="1178"/>
    </location>
</feature>
<protein>
    <recommendedName>
        <fullName evidence="8">Serpin B10</fullName>
    </recommendedName>
</protein>
<dbReference type="OrthoDB" id="671595at2759"/>
<dbReference type="CDD" id="cd19569">
    <property type="entry name" value="serpinB10_bomapin"/>
    <property type="match status" value="1"/>
</dbReference>
<dbReference type="InterPro" id="IPR000215">
    <property type="entry name" value="Serpin_fam"/>
</dbReference>
<evidence type="ECO:0000256" key="6">
    <source>
        <dbReference type="ARBA" id="ARBA00022900"/>
    </source>
</evidence>
<evidence type="ECO:0000313" key="11">
    <source>
        <dbReference type="EMBL" id="KAG8505437.1"/>
    </source>
</evidence>
<dbReference type="AlphaFoldDB" id="A0A8J5ZST1"/>
<dbReference type="FunFam" id="3.30.497.10:FF:000018">
    <property type="entry name" value="Serpin family B member 8"/>
    <property type="match status" value="1"/>
</dbReference>
<dbReference type="GO" id="GO:0005737">
    <property type="term" value="C:cytoplasm"/>
    <property type="evidence" value="ECO:0007669"/>
    <property type="project" value="UniProtKB-SubCell"/>
</dbReference>
<sequence>VETMEELYVANTIFALNFFKHLANTSASQNLFFSPWSISSTMAMVYLGARGNTAEQMARVLQFNRVGAYDVPPVAPWNFTGCEFTQQIQKGNYPDAILQAQAGERIHSSFRSLSSAINSSTGEYVLESANKLFGDKSAGFKEEYMRLSKKYYSTEPQAVNFLECAEEARNKINSWVKTQTKGKIPNLLPEGSVDMDSKMVLVNTVYFKGKWKTPFQKKLNGLYPFRVNSTQRKQVQMMYLQQKLNIGYIEDLKTQILDLPYAGSVSMFLLLPDEVGESSTGLELLEKEITYDKLNKWISNDTLAEDDVEVYIPQFKLEEHYELKSILSSMGMANAFSKSQANFSGMSEKNDLFLSQVFHQATVDVNEEGTEAAASTGAVMTGRTGHGGPQFVADHPFLFFIMDKALAMDSLAKSINQFALEFSKKLADSDKGKNIFFSPWSISTSLAMVYLGTRGTTAFQMAQVLQFNRDQDTKSGPDSEKKRKMEFSSGNAAEIHSDFQKLMSEINKSSNANILKTANGLYGEKNYPFYNTYLEAMKTYFGAEPQSVSFVEDPDQVRKEINSWVESQTEGKILNLLPDDAVDSTTRMILVNALYFKGIWEHPFLVQDTTEKPFRINKTTSKPVQMMSMKKKLKVFHIEKPKVTGLQLYYANQDFSLFILLPEDFGGLEQLEKDITYEKLREWSSEDMMEAYDVQLYLPKFKLEETYNLKSILSSMGMSDAFSQGKADFSGMSGGRNLYLSNVFHKSFVEINEQGTEAAAGTGSEVGFRIRLPSIEFKADHPPLVMDDLCEANGMFAINLLNMLGEENHSRNVFFSPLSISSALAMVFMGAKGNTAAQMSQVLCLDKGGDVHRGFQSLLAEVNKADAQYVLTTANRLFGEKTCDFLAGFKASCREFYHAELEELSFAEDAEGCRKHINDWVAQKTEGERRGLRVLKDGRKARRTGWAISEILGAGTIDPLTKLVLVNAIYFKGKWDQQFDRKHTRGMPFKTNKGQKTVQMMFKQAQFNMGYVDEVRAQVLELPYADEDLSMTILLPDDDAGLPEVEKALTYEKLRAWTSPEKMTKDKVQVFLPRFKLEESYDLESVLRSLGMTDAFEEVRADFSGMSTKKNVPVSKVAHKCFVEVNEEGTEAAAATAVVRNSRSCKMEPRFCADHPFLFFIRHQKTNNILFCGRLSSP</sequence>
<evidence type="ECO:0000256" key="2">
    <source>
        <dbReference type="ARBA" id="ARBA00004496"/>
    </source>
</evidence>
<dbReference type="InterPro" id="IPR023796">
    <property type="entry name" value="Serpin_dom"/>
</dbReference>
<dbReference type="GO" id="GO:0005634">
    <property type="term" value="C:nucleus"/>
    <property type="evidence" value="ECO:0007669"/>
    <property type="project" value="UniProtKB-SubCell"/>
</dbReference>
<feature type="region of interest" description="Disordered" evidence="9">
    <location>
        <begin position="469"/>
        <end position="488"/>
    </location>
</feature>
<dbReference type="Proteomes" id="UP000700334">
    <property type="component" value="Unassembled WGS sequence"/>
</dbReference>
<keyword evidence="6" id="KW-0722">Serine protease inhibitor</keyword>
<accession>A0A8J5ZST1</accession>
<dbReference type="Pfam" id="PF00079">
    <property type="entry name" value="Serpin"/>
    <property type="match status" value="4"/>
</dbReference>
<dbReference type="InterPro" id="IPR042185">
    <property type="entry name" value="Serpin_sf_2"/>
</dbReference>
<evidence type="ECO:0000256" key="1">
    <source>
        <dbReference type="ARBA" id="ARBA00004123"/>
    </source>
</evidence>
<keyword evidence="7" id="KW-0539">Nucleus</keyword>
<evidence type="ECO:0000256" key="4">
    <source>
        <dbReference type="ARBA" id="ARBA00022490"/>
    </source>
</evidence>
<dbReference type="PANTHER" id="PTHR11461">
    <property type="entry name" value="SERINE PROTEASE INHIBITOR, SERPIN"/>
    <property type="match status" value="1"/>
</dbReference>
<feature type="domain" description="Serpin" evidence="10">
    <location>
        <begin position="420"/>
        <end position="792"/>
    </location>
</feature>
<feature type="compositionally biased region" description="Basic and acidic residues" evidence="9">
    <location>
        <begin position="469"/>
        <end position="486"/>
    </location>
</feature>